<accession>A0ABZ0SRL6</accession>
<evidence type="ECO:0000313" key="1">
    <source>
        <dbReference type="EMBL" id="WPR91318.1"/>
    </source>
</evidence>
<dbReference type="RefSeq" id="WP_320944019.1">
    <property type="nucleotide sequence ID" value="NZ_BAABEU010000007.1"/>
</dbReference>
<keyword evidence="2" id="KW-1185">Reference proteome</keyword>
<dbReference type="EMBL" id="CP139368">
    <property type="protein sequence ID" value="WPR91318.1"/>
    <property type="molecule type" value="Genomic_DNA"/>
</dbReference>
<proteinExistence type="predicted"/>
<reference evidence="1 2" key="1">
    <citation type="submission" date="2023-11" db="EMBL/GenBank/DDBJ databases">
        <title>Genome sequence of Microbacterium rhizosphaerae KACC 19337.</title>
        <authorList>
            <person name="Choi H."/>
            <person name="Kim S."/>
            <person name="Kim Y."/>
            <person name="Kwon S.-W."/>
            <person name="Heo J."/>
        </authorList>
    </citation>
    <scope>NUCLEOTIDE SEQUENCE [LARGE SCALE GENOMIC DNA]</scope>
    <source>
        <strain evidence="1 2">KACC 19337</strain>
    </source>
</reference>
<evidence type="ECO:0000313" key="2">
    <source>
        <dbReference type="Proteomes" id="UP001323798"/>
    </source>
</evidence>
<gene>
    <name evidence="1" type="ORF">SM116_08595</name>
</gene>
<organism evidence="1 2">
    <name type="scientific">Microbacterium rhizosphaerae</name>
    <dbReference type="NCBI Taxonomy" id="1678237"/>
    <lineage>
        <taxon>Bacteria</taxon>
        <taxon>Bacillati</taxon>
        <taxon>Actinomycetota</taxon>
        <taxon>Actinomycetes</taxon>
        <taxon>Micrococcales</taxon>
        <taxon>Microbacteriaceae</taxon>
        <taxon>Microbacterium</taxon>
    </lineage>
</organism>
<protein>
    <submittedName>
        <fullName evidence="1">Uncharacterized protein</fullName>
    </submittedName>
</protein>
<dbReference type="Proteomes" id="UP001323798">
    <property type="component" value="Chromosome"/>
</dbReference>
<name>A0ABZ0SRL6_9MICO</name>
<sequence length="68" mass="7597">MAIDAIHRISSIGYTRADWAPDSLLALSLWHREEERCLAALVQSLPDGGADCPDQSECRTRETCHTTR</sequence>